<comment type="similarity">
    <text evidence="2">Belongs to the Nudix hydrolase family.</text>
</comment>
<dbReference type="AlphaFoldDB" id="A0A239TJJ9"/>
<keyword evidence="8" id="KW-0460">Magnesium</keyword>
<dbReference type="InterPro" id="IPR015797">
    <property type="entry name" value="NUDIX_hydrolase-like_dom_sf"/>
</dbReference>
<evidence type="ECO:0000256" key="9">
    <source>
        <dbReference type="ARBA" id="ARBA00023204"/>
    </source>
</evidence>
<dbReference type="GO" id="GO:0035539">
    <property type="term" value="F:8-oxo-7,8-dihydrodeoxyguanosine triphosphate pyrophosphatase activity"/>
    <property type="evidence" value="ECO:0007669"/>
    <property type="project" value="UniProtKB-EC"/>
</dbReference>
<dbReference type="PROSITE" id="PS51462">
    <property type="entry name" value="NUDIX"/>
    <property type="match status" value="1"/>
</dbReference>
<evidence type="ECO:0000259" key="12">
    <source>
        <dbReference type="PROSITE" id="PS51462"/>
    </source>
</evidence>
<evidence type="ECO:0000256" key="6">
    <source>
        <dbReference type="ARBA" id="ARBA00022763"/>
    </source>
</evidence>
<evidence type="ECO:0000256" key="10">
    <source>
        <dbReference type="ARBA" id="ARBA00035861"/>
    </source>
</evidence>
<comment type="caution">
    <text evidence="13">The sequence shown here is derived from an EMBL/GenBank/DDBJ whole genome shotgun (WGS) entry which is preliminary data.</text>
</comment>
<dbReference type="InterPro" id="IPR000086">
    <property type="entry name" value="NUDIX_hydrolase_dom"/>
</dbReference>
<reference evidence="13 14" key="1">
    <citation type="submission" date="2019-07" db="EMBL/GenBank/DDBJ databases">
        <title>Whole genome shotgun sequence of Staphylococcus piscifermentans NBRC 109625.</title>
        <authorList>
            <person name="Hosoyama A."/>
            <person name="Uohara A."/>
            <person name="Ohji S."/>
            <person name="Ichikawa N."/>
        </authorList>
    </citation>
    <scope>NUCLEOTIDE SEQUENCE [LARGE SCALE GENOMIC DNA]</scope>
    <source>
        <strain evidence="13 14">NBRC 109625</strain>
    </source>
</reference>
<feature type="domain" description="Nudix hydrolase" evidence="12">
    <location>
        <begin position="3"/>
        <end position="127"/>
    </location>
</feature>
<evidence type="ECO:0000256" key="3">
    <source>
        <dbReference type="ARBA" id="ARBA00022457"/>
    </source>
</evidence>
<accession>A0A239TJJ9</accession>
<evidence type="ECO:0000313" key="13">
    <source>
        <dbReference type="EMBL" id="GEP84496.1"/>
    </source>
</evidence>
<dbReference type="InterPro" id="IPR020476">
    <property type="entry name" value="Nudix_hydrolase"/>
</dbReference>
<dbReference type="Pfam" id="PF00293">
    <property type="entry name" value="NUDIX"/>
    <property type="match status" value="1"/>
</dbReference>
<sequence length="130" mass="14894">MKKLIEVVGAVIYNHDKILCAQRSEQMSLPLLWEFPGGKIEPGESDVEALKREIREEMKCDLEVGEKITTTTHEYDFAIIQLTTYQCRLQAQMPTLTEHSQIQWLSAEDLHQLEWAPADIPTVDLLVEKG</sequence>
<dbReference type="EC" id="3.6.1.55" evidence="11"/>
<keyword evidence="7" id="KW-0378">Hydrolase</keyword>
<dbReference type="PANTHER" id="PTHR47707:SF1">
    <property type="entry name" value="NUDIX HYDROLASE FAMILY PROTEIN"/>
    <property type="match status" value="1"/>
</dbReference>
<comment type="catalytic activity">
    <reaction evidence="10">
        <text>8-oxo-dGTP + H2O = 8-oxo-dGMP + diphosphate + H(+)</text>
        <dbReference type="Rhea" id="RHEA:31575"/>
        <dbReference type="ChEBI" id="CHEBI:15377"/>
        <dbReference type="ChEBI" id="CHEBI:15378"/>
        <dbReference type="ChEBI" id="CHEBI:33019"/>
        <dbReference type="ChEBI" id="CHEBI:63224"/>
        <dbReference type="ChEBI" id="CHEBI:77896"/>
        <dbReference type="EC" id="3.6.1.55"/>
    </reaction>
</comment>
<keyword evidence="9" id="KW-0234">DNA repair</keyword>
<organism evidence="13 14">
    <name type="scientific">Staphylococcus piscifermentans</name>
    <dbReference type="NCBI Taxonomy" id="70258"/>
    <lineage>
        <taxon>Bacteria</taxon>
        <taxon>Bacillati</taxon>
        <taxon>Bacillota</taxon>
        <taxon>Bacilli</taxon>
        <taxon>Bacillales</taxon>
        <taxon>Staphylococcaceae</taxon>
        <taxon>Staphylococcus</taxon>
    </lineage>
</organism>
<dbReference type="EMBL" id="BKAR01000011">
    <property type="protein sequence ID" value="GEP84496.1"/>
    <property type="molecule type" value="Genomic_DNA"/>
</dbReference>
<evidence type="ECO:0000256" key="11">
    <source>
        <dbReference type="ARBA" id="ARBA00038905"/>
    </source>
</evidence>
<keyword evidence="6" id="KW-0227">DNA damage</keyword>
<evidence type="ECO:0000313" key="14">
    <source>
        <dbReference type="Proteomes" id="UP000321736"/>
    </source>
</evidence>
<dbReference type="SUPFAM" id="SSF55811">
    <property type="entry name" value="Nudix"/>
    <property type="match status" value="1"/>
</dbReference>
<keyword evidence="4" id="KW-0235">DNA replication</keyword>
<dbReference type="GO" id="GO:0046872">
    <property type="term" value="F:metal ion binding"/>
    <property type="evidence" value="ECO:0007669"/>
    <property type="project" value="UniProtKB-KW"/>
</dbReference>
<gene>
    <name evidence="13" type="ORF">SPI02_10810</name>
</gene>
<proteinExistence type="inferred from homology"/>
<keyword evidence="5" id="KW-0479">Metal-binding</keyword>
<dbReference type="PANTHER" id="PTHR47707">
    <property type="entry name" value="8-OXO-DGTP DIPHOSPHATASE"/>
    <property type="match status" value="1"/>
</dbReference>
<evidence type="ECO:0000256" key="4">
    <source>
        <dbReference type="ARBA" id="ARBA00022705"/>
    </source>
</evidence>
<dbReference type="Proteomes" id="UP000321736">
    <property type="component" value="Unassembled WGS sequence"/>
</dbReference>
<dbReference type="OrthoDB" id="9810648at2"/>
<keyword evidence="3" id="KW-0515">Mutator protein</keyword>
<dbReference type="CDD" id="cd03425">
    <property type="entry name" value="NUDIX_MutT_NudA_like"/>
    <property type="match status" value="1"/>
</dbReference>
<dbReference type="RefSeq" id="WP_095103225.1">
    <property type="nucleotide sequence ID" value="NZ_BKAR01000011.1"/>
</dbReference>
<evidence type="ECO:0000256" key="5">
    <source>
        <dbReference type="ARBA" id="ARBA00022723"/>
    </source>
</evidence>
<dbReference type="PRINTS" id="PR00502">
    <property type="entry name" value="NUDIXFAMILY"/>
</dbReference>
<evidence type="ECO:0000256" key="1">
    <source>
        <dbReference type="ARBA" id="ARBA00001946"/>
    </source>
</evidence>
<evidence type="ECO:0000256" key="8">
    <source>
        <dbReference type="ARBA" id="ARBA00022842"/>
    </source>
</evidence>
<evidence type="ECO:0000256" key="2">
    <source>
        <dbReference type="ARBA" id="ARBA00005582"/>
    </source>
</evidence>
<comment type="cofactor">
    <cofactor evidence="1">
        <name>Mg(2+)</name>
        <dbReference type="ChEBI" id="CHEBI:18420"/>
    </cofactor>
</comment>
<dbReference type="InterPro" id="IPR047127">
    <property type="entry name" value="MutT-like"/>
</dbReference>
<dbReference type="Gene3D" id="3.90.79.10">
    <property type="entry name" value="Nucleoside Triphosphate Pyrophosphohydrolase"/>
    <property type="match status" value="1"/>
</dbReference>
<dbReference type="GO" id="GO:0044716">
    <property type="term" value="F:8-oxo-GDP phosphatase activity"/>
    <property type="evidence" value="ECO:0007669"/>
    <property type="project" value="TreeGrafter"/>
</dbReference>
<keyword evidence="14" id="KW-1185">Reference proteome</keyword>
<name>A0A239TJJ9_9STAP</name>
<dbReference type="GO" id="GO:0008413">
    <property type="term" value="F:8-oxo-7,8-dihydroguanosine triphosphate pyrophosphatase activity"/>
    <property type="evidence" value="ECO:0007669"/>
    <property type="project" value="TreeGrafter"/>
</dbReference>
<protein>
    <recommendedName>
        <fullName evidence="11">8-oxo-dGTP diphosphatase</fullName>
        <ecNumber evidence="11">3.6.1.55</ecNumber>
    </recommendedName>
</protein>
<dbReference type="GO" id="GO:0044715">
    <property type="term" value="F:8-oxo-dGDP phosphatase activity"/>
    <property type="evidence" value="ECO:0007669"/>
    <property type="project" value="TreeGrafter"/>
</dbReference>
<dbReference type="GO" id="GO:0006260">
    <property type="term" value="P:DNA replication"/>
    <property type="evidence" value="ECO:0007669"/>
    <property type="project" value="UniProtKB-KW"/>
</dbReference>
<evidence type="ECO:0000256" key="7">
    <source>
        <dbReference type="ARBA" id="ARBA00022801"/>
    </source>
</evidence>
<dbReference type="GO" id="GO:0006281">
    <property type="term" value="P:DNA repair"/>
    <property type="evidence" value="ECO:0007669"/>
    <property type="project" value="UniProtKB-KW"/>
</dbReference>